<accession>A0A7G9SFN3</accession>
<keyword evidence="2" id="KW-0808">Transferase</keyword>
<dbReference type="Gene3D" id="3.40.630.30">
    <property type="match status" value="1"/>
</dbReference>
<gene>
    <name evidence="2" type="ORF">H9L13_08100</name>
</gene>
<name>A0A7G9SFN3_9SPHN</name>
<protein>
    <submittedName>
        <fullName evidence="2">GNAT family N-acetyltransferase</fullName>
    </submittedName>
</protein>
<dbReference type="InterPro" id="IPR016181">
    <property type="entry name" value="Acyl_CoA_acyltransferase"/>
</dbReference>
<dbReference type="KEGG" id="slut:H9L13_08100"/>
<reference evidence="2 3" key="1">
    <citation type="submission" date="2020-08" db="EMBL/GenBank/DDBJ databases">
        <title>Genome sequence of Sphingomonas lutea KCTC 23642T.</title>
        <authorList>
            <person name="Hyun D.-W."/>
            <person name="Bae J.-W."/>
        </authorList>
    </citation>
    <scope>NUCLEOTIDE SEQUENCE [LARGE SCALE GENOMIC DNA]</scope>
    <source>
        <strain evidence="2 3">KCTC 23642</strain>
    </source>
</reference>
<evidence type="ECO:0000313" key="3">
    <source>
        <dbReference type="Proteomes" id="UP000515971"/>
    </source>
</evidence>
<dbReference type="RefSeq" id="WP_187537250.1">
    <property type="nucleotide sequence ID" value="NZ_BAABJT010000001.1"/>
</dbReference>
<sequence length="180" mass="20214">MTDASRSAPTLETERLVLRAWRRDDREPYFAILQEPAVFRHFGPDPMGMEESWRRVNAAAGSWLLNGFGGWAVERRSDGKLVGMLAMFTGWRDLDPEFGHDPEMGWIFATEAHGQGLAGEACRAALHWAEANLPPSPIWAIIAPANAPSIKLAEKLGFEHIHETRYKDDPILVLKRPAWA</sequence>
<dbReference type="PANTHER" id="PTHR43792">
    <property type="entry name" value="GNAT FAMILY, PUTATIVE (AFU_ORTHOLOGUE AFUA_3G00765)-RELATED-RELATED"/>
    <property type="match status" value="1"/>
</dbReference>
<dbReference type="InterPro" id="IPR051531">
    <property type="entry name" value="N-acetyltransferase"/>
</dbReference>
<evidence type="ECO:0000313" key="2">
    <source>
        <dbReference type="EMBL" id="QNN66658.1"/>
    </source>
</evidence>
<dbReference type="Pfam" id="PF13302">
    <property type="entry name" value="Acetyltransf_3"/>
    <property type="match status" value="1"/>
</dbReference>
<proteinExistence type="predicted"/>
<dbReference type="GO" id="GO:0016747">
    <property type="term" value="F:acyltransferase activity, transferring groups other than amino-acyl groups"/>
    <property type="evidence" value="ECO:0007669"/>
    <property type="project" value="InterPro"/>
</dbReference>
<dbReference type="InterPro" id="IPR000182">
    <property type="entry name" value="GNAT_dom"/>
</dbReference>
<dbReference type="Proteomes" id="UP000515971">
    <property type="component" value="Chromosome"/>
</dbReference>
<dbReference type="SUPFAM" id="SSF55729">
    <property type="entry name" value="Acyl-CoA N-acyltransferases (Nat)"/>
    <property type="match status" value="1"/>
</dbReference>
<dbReference type="PROSITE" id="PS51186">
    <property type="entry name" value="GNAT"/>
    <property type="match status" value="1"/>
</dbReference>
<dbReference type="PANTHER" id="PTHR43792:SF1">
    <property type="entry name" value="N-ACETYLTRANSFERASE DOMAIN-CONTAINING PROTEIN"/>
    <property type="match status" value="1"/>
</dbReference>
<dbReference type="EMBL" id="CP060718">
    <property type="protein sequence ID" value="QNN66658.1"/>
    <property type="molecule type" value="Genomic_DNA"/>
</dbReference>
<feature type="domain" description="N-acetyltransferase" evidence="1">
    <location>
        <begin position="16"/>
        <end position="179"/>
    </location>
</feature>
<evidence type="ECO:0000259" key="1">
    <source>
        <dbReference type="PROSITE" id="PS51186"/>
    </source>
</evidence>
<organism evidence="2 3">
    <name type="scientific">Sphingomonas lutea</name>
    <dbReference type="NCBI Taxonomy" id="1045317"/>
    <lineage>
        <taxon>Bacteria</taxon>
        <taxon>Pseudomonadati</taxon>
        <taxon>Pseudomonadota</taxon>
        <taxon>Alphaproteobacteria</taxon>
        <taxon>Sphingomonadales</taxon>
        <taxon>Sphingomonadaceae</taxon>
        <taxon>Sphingomonas</taxon>
    </lineage>
</organism>
<keyword evidence="3" id="KW-1185">Reference proteome</keyword>
<dbReference type="AlphaFoldDB" id="A0A7G9SFN3"/>